<sequence length="52" mass="5631">MGHCVAGAALLPADAIFFFLLFHRCSAFRGLVEEEEHGRFGVGYGEMGEDGL</sequence>
<evidence type="ECO:0000313" key="3">
    <source>
        <dbReference type="Proteomes" id="UP000800200"/>
    </source>
</evidence>
<name>A0A6A6DWS2_9PEZI</name>
<proteinExistence type="predicted"/>
<dbReference type="AlphaFoldDB" id="A0A6A6DWS2"/>
<gene>
    <name evidence="2" type="ORF">K469DRAFT_711514</name>
</gene>
<dbReference type="Proteomes" id="UP000800200">
    <property type="component" value="Unassembled WGS sequence"/>
</dbReference>
<dbReference type="EMBL" id="ML994646">
    <property type="protein sequence ID" value="KAF2182812.1"/>
    <property type="molecule type" value="Genomic_DNA"/>
</dbReference>
<reference evidence="2" key="1">
    <citation type="journal article" date="2020" name="Stud. Mycol.">
        <title>101 Dothideomycetes genomes: a test case for predicting lifestyles and emergence of pathogens.</title>
        <authorList>
            <person name="Haridas S."/>
            <person name="Albert R."/>
            <person name="Binder M."/>
            <person name="Bloem J."/>
            <person name="Labutti K."/>
            <person name="Salamov A."/>
            <person name="Andreopoulos B."/>
            <person name="Baker S."/>
            <person name="Barry K."/>
            <person name="Bills G."/>
            <person name="Bluhm B."/>
            <person name="Cannon C."/>
            <person name="Castanera R."/>
            <person name="Culley D."/>
            <person name="Daum C."/>
            <person name="Ezra D."/>
            <person name="Gonzalez J."/>
            <person name="Henrissat B."/>
            <person name="Kuo A."/>
            <person name="Liang C."/>
            <person name="Lipzen A."/>
            <person name="Lutzoni F."/>
            <person name="Magnuson J."/>
            <person name="Mondo S."/>
            <person name="Nolan M."/>
            <person name="Ohm R."/>
            <person name="Pangilinan J."/>
            <person name="Park H.-J."/>
            <person name="Ramirez L."/>
            <person name="Alfaro M."/>
            <person name="Sun H."/>
            <person name="Tritt A."/>
            <person name="Yoshinaga Y."/>
            <person name="Zwiers L.-H."/>
            <person name="Turgeon B."/>
            <person name="Goodwin S."/>
            <person name="Spatafora J."/>
            <person name="Crous P."/>
            <person name="Grigoriev I."/>
        </authorList>
    </citation>
    <scope>NUCLEOTIDE SEQUENCE</scope>
    <source>
        <strain evidence="2">CBS 207.26</strain>
    </source>
</reference>
<feature type="chain" id="PRO_5036481878" evidence="1">
    <location>
        <begin position="28"/>
        <end position="52"/>
    </location>
</feature>
<organism evidence="2 3">
    <name type="scientific">Zopfia rhizophila CBS 207.26</name>
    <dbReference type="NCBI Taxonomy" id="1314779"/>
    <lineage>
        <taxon>Eukaryota</taxon>
        <taxon>Fungi</taxon>
        <taxon>Dikarya</taxon>
        <taxon>Ascomycota</taxon>
        <taxon>Pezizomycotina</taxon>
        <taxon>Dothideomycetes</taxon>
        <taxon>Dothideomycetes incertae sedis</taxon>
        <taxon>Zopfiaceae</taxon>
        <taxon>Zopfia</taxon>
    </lineage>
</organism>
<keyword evidence="1" id="KW-0732">Signal</keyword>
<feature type="signal peptide" evidence="1">
    <location>
        <begin position="1"/>
        <end position="27"/>
    </location>
</feature>
<evidence type="ECO:0000256" key="1">
    <source>
        <dbReference type="SAM" id="SignalP"/>
    </source>
</evidence>
<accession>A0A6A6DWS2</accession>
<protein>
    <submittedName>
        <fullName evidence="2">Uncharacterized protein</fullName>
    </submittedName>
</protein>
<keyword evidence="3" id="KW-1185">Reference proteome</keyword>
<evidence type="ECO:0000313" key="2">
    <source>
        <dbReference type="EMBL" id="KAF2182812.1"/>
    </source>
</evidence>